<organism evidence="5 6">
    <name type="scientific">Entomoplasma freundtii</name>
    <dbReference type="NCBI Taxonomy" id="74700"/>
    <lineage>
        <taxon>Bacteria</taxon>
        <taxon>Bacillati</taxon>
        <taxon>Mycoplasmatota</taxon>
        <taxon>Mollicutes</taxon>
        <taxon>Entomoplasmatales</taxon>
        <taxon>Entomoplasmataceae</taxon>
        <taxon>Entomoplasma</taxon>
    </lineage>
</organism>
<keyword evidence="6" id="KW-1185">Reference proteome</keyword>
<dbReference type="EMBL" id="CP024962">
    <property type="protein sequence ID" value="ATZ16258.1"/>
    <property type="molecule type" value="Genomic_DNA"/>
</dbReference>
<dbReference type="KEGG" id="efr:EFREU_v1c02310"/>
<dbReference type="Pfam" id="PF00232">
    <property type="entry name" value="Glyco_hydro_1"/>
    <property type="match status" value="1"/>
</dbReference>
<dbReference type="GO" id="GO:0008422">
    <property type="term" value="F:beta-glucosidase activity"/>
    <property type="evidence" value="ECO:0007669"/>
    <property type="project" value="TreeGrafter"/>
</dbReference>
<comment type="similarity">
    <text evidence="1 4">Belongs to the glycosyl hydrolase 1 family.</text>
</comment>
<keyword evidence="3" id="KW-0326">Glycosidase</keyword>
<keyword evidence="2" id="KW-0378">Hydrolase</keyword>
<dbReference type="PANTHER" id="PTHR10353:SF139">
    <property type="entry name" value="6-PHOSPHO-BETA-GLUCOSIDASE GMUD"/>
    <property type="match status" value="1"/>
</dbReference>
<dbReference type="PANTHER" id="PTHR10353">
    <property type="entry name" value="GLYCOSYL HYDROLASE"/>
    <property type="match status" value="1"/>
</dbReference>
<reference evidence="5 6" key="1">
    <citation type="submission" date="2017-11" db="EMBL/GenBank/DDBJ databases">
        <title>Genome sequence of Entomoplasma freundtii BARC 318 (ATCC 51999).</title>
        <authorList>
            <person name="Lo W.-S."/>
            <person name="Gasparich G.E."/>
            <person name="Kuo C.-H."/>
        </authorList>
    </citation>
    <scope>NUCLEOTIDE SEQUENCE [LARGE SCALE GENOMIC DNA]</scope>
    <source>
        <strain evidence="5 6">BARC 318</strain>
    </source>
</reference>
<evidence type="ECO:0000313" key="6">
    <source>
        <dbReference type="Proteomes" id="UP000232222"/>
    </source>
</evidence>
<evidence type="ECO:0000256" key="3">
    <source>
        <dbReference type="ARBA" id="ARBA00023295"/>
    </source>
</evidence>
<protein>
    <submittedName>
        <fullName evidence="5">6-phospho-beta-glucosidase</fullName>
    </submittedName>
</protein>
<gene>
    <name evidence="5" type="primary">bglA</name>
    <name evidence="5" type="ORF">EFREU_v1c02310</name>
</gene>
<evidence type="ECO:0000256" key="4">
    <source>
        <dbReference type="RuleBase" id="RU003690"/>
    </source>
</evidence>
<proteinExistence type="inferred from homology"/>
<dbReference type="GO" id="GO:0016052">
    <property type="term" value="P:carbohydrate catabolic process"/>
    <property type="evidence" value="ECO:0007669"/>
    <property type="project" value="TreeGrafter"/>
</dbReference>
<evidence type="ECO:0000256" key="1">
    <source>
        <dbReference type="ARBA" id="ARBA00010838"/>
    </source>
</evidence>
<dbReference type="SUPFAM" id="SSF51445">
    <property type="entry name" value="(Trans)glycosidases"/>
    <property type="match status" value="1"/>
</dbReference>
<dbReference type="GO" id="GO:0005829">
    <property type="term" value="C:cytosol"/>
    <property type="evidence" value="ECO:0007669"/>
    <property type="project" value="TreeGrafter"/>
</dbReference>
<dbReference type="OrthoDB" id="391810at2"/>
<dbReference type="FunFam" id="3.20.20.80:FF:000004">
    <property type="entry name" value="Beta-glucosidase 6-phospho-beta-glucosidase"/>
    <property type="match status" value="1"/>
</dbReference>
<dbReference type="AlphaFoldDB" id="A0A2K8NSW6"/>
<evidence type="ECO:0000313" key="5">
    <source>
        <dbReference type="EMBL" id="ATZ16258.1"/>
    </source>
</evidence>
<dbReference type="InterPro" id="IPR017853">
    <property type="entry name" value="GH"/>
</dbReference>
<sequence length="460" mass="54058">MLKFPKNFEFGASISALQTEGHGCTKTGLNTFDAFFDKSPELFFNQVGPQLTCDITTYYKEDIAMFKTIGFDSLRTGFAWARLFPDGETLNEEAVIFYHDYIREYKKNHIKLYMTLFHFDMPLWAYQEGGWSSRKVINKFVKYAEFVFKEFHDEVDCFVTFNEPLVPVFEGYLGKRHYPGIWNPQEAIKQAYGIFLAHSKVIKLYRKLKLKKPIGVVYNWNYTYPLSNKPQDLKAAQLHDAYVNRGPLDIMFNGKISSLLIESLKEYNLLPPYSTEEIAIIKDTKIDFLGINYYFPTRVRQVDNIKSARWGLEEVVAEIPKTANVNPFRGWEIYPEALYDIGMTIKNEFHNIPWYIAENGIGVENEESYRDQSGLIQDDYRIKFLTNHLQIIKEVMNQGSNCFGYHMWAALDCWSFRNAFKNRYGFIEVDLTDMSRRFKKSAFWYQELIKNKEVHDENTH</sequence>
<dbReference type="Gene3D" id="3.20.20.80">
    <property type="entry name" value="Glycosidases"/>
    <property type="match status" value="1"/>
</dbReference>
<evidence type="ECO:0000256" key="2">
    <source>
        <dbReference type="ARBA" id="ARBA00022801"/>
    </source>
</evidence>
<dbReference type="RefSeq" id="WP_100609211.1">
    <property type="nucleotide sequence ID" value="NZ_CP024962.1"/>
</dbReference>
<dbReference type="PRINTS" id="PR00131">
    <property type="entry name" value="GLHYDRLASE1"/>
</dbReference>
<dbReference type="Proteomes" id="UP000232222">
    <property type="component" value="Chromosome"/>
</dbReference>
<dbReference type="InterPro" id="IPR001360">
    <property type="entry name" value="Glyco_hydro_1"/>
</dbReference>
<name>A0A2K8NSW6_9MOLU</name>
<accession>A0A2K8NSW6</accession>